<dbReference type="PANTHER" id="PTHR38589">
    <property type="entry name" value="BLR0621 PROTEIN"/>
    <property type="match status" value="1"/>
</dbReference>
<keyword evidence="3 6" id="KW-0133">Cell shape</keyword>
<dbReference type="InterPro" id="IPR016130">
    <property type="entry name" value="Tyr_Pase_AS"/>
</dbReference>
<dbReference type="Gene3D" id="2.30.30.40">
    <property type="entry name" value="SH3 Domains"/>
    <property type="match status" value="1"/>
</dbReference>
<evidence type="ECO:0000256" key="5">
    <source>
        <dbReference type="ARBA" id="ARBA00023316"/>
    </source>
</evidence>
<dbReference type="Pfam" id="PF03734">
    <property type="entry name" value="YkuD"/>
    <property type="match status" value="1"/>
</dbReference>
<dbReference type="InterPro" id="IPR038063">
    <property type="entry name" value="Transpep_catalytic_dom"/>
</dbReference>
<reference evidence="11" key="1">
    <citation type="submission" date="2020-12" db="EMBL/GenBank/DDBJ databases">
        <title>M. sibirica DSM 26468T genome.</title>
        <authorList>
            <person name="Thieme N."/>
            <person name="Rettenmaier R."/>
            <person name="Zverlov V."/>
            <person name="Liebl W."/>
        </authorList>
    </citation>
    <scope>NUCLEOTIDE SEQUENCE</scope>
    <source>
        <strain evidence="11">DSM 26468</strain>
    </source>
</reference>
<evidence type="ECO:0000256" key="8">
    <source>
        <dbReference type="SAM" id="SignalP"/>
    </source>
</evidence>
<evidence type="ECO:0000256" key="4">
    <source>
        <dbReference type="ARBA" id="ARBA00022984"/>
    </source>
</evidence>
<feature type="region of interest" description="Disordered" evidence="7">
    <location>
        <begin position="203"/>
        <end position="227"/>
    </location>
</feature>
<dbReference type="GO" id="GO:0016740">
    <property type="term" value="F:transferase activity"/>
    <property type="evidence" value="ECO:0007669"/>
    <property type="project" value="UniProtKB-KW"/>
</dbReference>
<evidence type="ECO:0000256" key="3">
    <source>
        <dbReference type="ARBA" id="ARBA00022960"/>
    </source>
</evidence>
<keyword evidence="4 6" id="KW-0573">Peptidoglycan synthesis</keyword>
<keyword evidence="12" id="KW-1185">Reference proteome</keyword>
<dbReference type="GO" id="GO:0008360">
    <property type="term" value="P:regulation of cell shape"/>
    <property type="evidence" value="ECO:0007669"/>
    <property type="project" value="UniProtKB-UniRule"/>
</dbReference>
<organism evidence="11 12">
    <name type="scientific">Mobilitalea sibirica</name>
    <dbReference type="NCBI Taxonomy" id="1462919"/>
    <lineage>
        <taxon>Bacteria</taxon>
        <taxon>Bacillati</taxon>
        <taxon>Bacillota</taxon>
        <taxon>Clostridia</taxon>
        <taxon>Lachnospirales</taxon>
        <taxon>Lachnospiraceae</taxon>
        <taxon>Mobilitalea</taxon>
    </lineage>
</organism>
<dbReference type="PROSITE" id="PS51257">
    <property type="entry name" value="PROKAR_LIPOPROTEIN"/>
    <property type="match status" value="1"/>
</dbReference>
<dbReference type="CDD" id="cd16913">
    <property type="entry name" value="YkuD_like"/>
    <property type="match status" value="1"/>
</dbReference>
<feature type="chain" id="PRO_5039446248" evidence="8">
    <location>
        <begin position="23"/>
        <end position="428"/>
    </location>
</feature>
<evidence type="ECO:0000256" key="2">
    <source>
        <dbReference type="ARBA" id="ARBA00022679"/>
    </source>
</evidence>
<dbReference type="SUPFAM" id="SSF141523">
    <property type="entry name" value="L,D-transpeptidase catalytic domain-like"/>
    <property type="match status" value="1"/>
</dbReference>
<evidence type="ECO:0000256" key="1">
    <source>
        <dbReference type="ARBA" id="ARBA00004752"/>
    </source>
</evidence>
<accession>A0A8J7KVQ4</accession>
<dbReference type="UniPathway" id="UPA00219"/>
<feature type="region of interest" description="Disordered" evidence="7">
    <location>
        <begin position="42"/>
        <end position="82"/>
    </location>
</feature>
<evidence type="ECO:0000259" key="10">
    <source>
        <dbReference type="PROSITE" id="PS52029"/>
    </source>
</evidence>
<keyword evidence="8" id="KW-0732">Signal</keyword>
<gene>
    <name evidence="11" type="ORF">I5677_05850</name>
</gene>
<dbReference type="AlphaFoldDB" id="A0A8J7KVQ4"/>
<comment type="caution">
    <text evidence="11">The sequence shown here is derived from an EMBL/GenBank/DDBJ whole genome shotgun (WGS) entry which is preliminary data.</text>
</comment>
<dbReference type="EMBL" id="JAEAGR010000004">
    <property type="protein sequence ID" value="MBH1940420.1"/>
    <property type="molecule type" value="Genomic_DNA"/>
</dbReference>
<protein>
    <submittedName>
        <fullName evidence="11">L,D-transpeptidase family protein</fullName>
    </submittedName>
</protein>
<dbReference type="PROSITE" id="PS00383">
    <property type="entry name" value="TYR_PHOSPHATASE_1"/>
    <property type="match status" value="1"/>
</dbReference>
<dbReference type="PROSITE" id="PS51781">
    <property type="entry name" value="SH3B"/>
    <property type="match status" value="1"/>
</dbReference>
<dbReference type="PANTHER" id="PTHR38589:SF1">
    <property type="entry name" value="BLR0621 PROTEIN"/>
    <property type="match status" value="1"/>
</dbReference>
<evidence type="ECO:0000313" key="12">
    <source>
        <dbReference type="Proteomes" id="UP000623269"/>
    </source>
</evidence>
<dbReference type="GO" id="GO:0071555">
    <property type="term" value="P:cell wall organization"/>
    <property type="evidence" value="ECO:0007669"/>
    <property type="project" value="UniProtKB-UniRule"/>
</dbReference>
<feature type="active site" description="Proton donor/acceptor" evidence="6">
    <location>
        <position position="384"/>
    </location>
</feature>
<dbReference type="InterPro" id="IPR003646">
    <property type="entry name" value="SH3-like_bac-type"/>
</dbReference>
<evidence type="ECO:0000256" key="6">
    <source>
        <dbReference type="PROSITE-ProRule" id="PRU01373"/>
    </source>
</evidence>
<keyword evidence="2" id="KW-0808">Transferase</keyword>
<feature type="domain" description="L,D-TPase catalytic" evidence="10">
    <location>
        <begin position="247"/>
        <end position="419"/>
    </location>
</feature>
<dbReference type="GO" id="GO:0009252">
    <property type="term" value="P:peptidoglycan biosynthetic process"/>
    <property type="evidence" value="ECO:0007669"/>
    <property type="project" value="UniProtKB-UniPathway"/>
</dbReference>
<dbReference type="PROSITE" id="PS52029">
    <property type="entry name" value="LD_TPASE"/>
    <property type="match status" value="1"/>
</dbReference>
<evidence type="ECO:0000313" key="11">
    <source>
        <dbReference type="EMBL" id="MBH1940420.1"/>
    </source>
</evidence>
<sequence>MKQNKKLLEIILSILLFCISLTGCDSNINVISSDQDTVHNKKHLDSTDAYPDQDTPPAEVSSETEEDTVNALEPTGNPNTEINDVTNIDIAQNNEDINLIQKTEIEFEETSEIVYATANVNIRSGCTTKEDNIVALLKKGESLNRVGFHEEWSKVIYQDKTYYISSDYLSLEKPMSTEVVIDVPSSMFPETSETTQSVIGNENSAHEEGSDTDNPKNASADSSSEITSNNDFVSKLNLASEVTQIITVIGNGASDCTVYFHKKDKNGVWKNEFTVDGDIGSMGITYDKREGDKKTPAGLYSFTLAFGLKKDPGAYLPYRQITEYDYWIDDVNSPYYNTWVNSQEMPGEYISEHLIEHDPSYTYALNINYNSDCTPGLGSAMFLHCYNGKGRTTGCIAISEEYMKRLIQQVDEQTRILIVPDFEDLKKY</sequence>
<feature type="domain" description="SH3b" evidence="9">
    <location>
        <begin position="109"/>
        <end position="173"/>
    </location>
</feature>
<name>A0A8J7KVQ4_9FIRM</name>
<evidence type="ECO:0000256" key="7">
    <source>
        <dbReference type="SAM" id="MobiDB-lite"/>
    </source>
</evidence>
<evidence type="ECO:0000259" key="9">
    <source>
        <dbReference type="PROSITE" id="PS51781"/>
    </source>
</evidence>
<comment type="pathway">
    <text evidence="1 6">Cell wall biogenesis; peptidoglycan biosynthesis.</text>
</comment>
<proteinExistence type="predicted"/>
<dbReference type="Proteomes" id="UP000623269">
    <property type="component" value="Unassembled WGS sequence"/>
</dbReference>
<keyword evidence="5 6" id="KW-0961">Cell wall biogenesis/degradation</keyword>
<dbReference type="RefSeq" id="WP_197660642.1">
    <property type="nucleotide sequence ID" value="NZ_JAEAGR010000004.1"/>
</dbReference>
<feature type="active site" description="Nucleophile" evidence="6">
    <location>
        <position position="395"/>
    </location>
</feature>
<feature type="compositionally biased region" description="Polar residues" evidence="7">
    <location>
        <begin position="215"/>
        <end position="227"/>
    </location>
</feature>
<feature type="signal peptide" evidence="8">
    <location>
        <begin position="1"/>
        <end position="22"/>
    </location>
</feature>
<dbReference type="InterPro" id="IPR005490">
    <property type="entry name" value="LD_TPept_cat_dom"/>
</dbReference>